<name>A0ABX8SSI4_9BURK</name>
<dbReference type="Proteomes" id="UP000826050">
    <property type="component" value="Chromosome"/>
</dbReference>
<evidence type="ECO:0000313" key="2">
    <source>
        <dbReference type="Proteomes" id="UP000826050"/>
    </source>
</evidence>
<organism evidence="1 2">
    <name type="scientific">Alcaligenes ammonioxydans</name>
    <dbReference type="NCBI Taxonomy" id="2582914"/>
    <lineage>
        <taxon>Bacteria</taxon>
        <taxon>Pseudomonadati</taxon>
        <taxon>Pseudomonadota</taxon>
        <taxon>Betaproteobacteria</taxon>
        <taxon>Burkholderiales</taxon>
        <taxon>Alcaligenaceae</taxon>
        <taxon>Alcaligenes</taxon>
    </lineage>
</organism>
<dbReference type="EMBL" id="CP049362">
    <property type="protein sequence ID" value="QXX78996.1"/>
    <property type="molecule type" value="Genomic_DNA"/>
</dbReference>
<reference evidence="1 2" key="1">
    <citation type="submission" date="2020-02" db="EMBL/GenBank/DDBJ databases">
        <title>Partial ammonium oxidation to N2 by heterotrophic bacteria.</title>
        <authorList>
            <person name="Wu M."/>
        </authorList>
    </citation>
    <scope>NUCLEOTIDE SEQUENCE [LARGE SCALE GENOMIC DNA]</scope>
    <source>
        <strain evidence="1 2">HO-1</strain>
    </source>
</reference>
<evidence type="ECO:0000313" key="1">
    <source>
        <dbReference type="EMBL" id="QXX78996.1"/>
    </source>
</evidence>
<gene>
    <name evidence="1" type="ORF">FE795_08185</name>
</gene>
<accession>A0ABX8SSI4</accession>
<protein>
    <submittedName>
        <fullName evidence="1">Uncharacterized protein</fullName>
    </submittedName>
</protein>
<sequence>MKYRVPFVYEGQERHVDVSRPEDAFEPAILEIIAEHIKFTPIIPDQAEGRPAPLYTELLQEQLGRKLTIMKAQLISNDH</sequence>
<dbReference type="RefSeq" id="WP_219236032.1">
    <property type="nucleotide sequence ID" value="NZ_CP049362.1"/>
</dbReference>
<proteinExistence type="predicted"/>
<keyword evidence="2" id="KW-1185">Reference proteome</keyword>